<sequence length="204" mass="21645">MLSVRILLAEDVHMIRGALVALLQLEPDLHVVAAVDRGDTIVPAALASKPDVAVIDIDLPGIDGLTAAAELHEQLPSCRTLILTSLGRPGTLRRALSAHVSGFLLKDSPPDQLALAVRSVATGRRVVDPQLALSAWDSPENPLSPRELEVLRLAARGAEAAEIAGCLYLSKGTVRNYLTAIVGKLGARNRIDAIRIAEEAGWLP</sequence>
<dbReference type="AlphaFoldDB" id="A0A5J6F8I4"/>
<feature type="modified residue" description="4-aspartylphosphate" evidence="2">
    <location>
        <position position="56"/>
    </location>
</feature>
<dbReference type="PANTHER" id="PTHR43214">
    <property type="entry name" value="TWO-COMPONENT RESPONSE REGULATOR"/>
    <property type="match status" value="1"/>
</dbReference>
<reference evidence="5 6" key="1">
    <citation type="submission" date="2017-09" db="EMBL/GenBank/DDBJ databases">
        <authorList>
            <person name="Lee N."/>
            <person name="Cho B.-K."/>
        </authorList>
    </citation>
    <scope>NUCLEOTIDE SEQUENCE [LARGE SCALE GENOMIC DNA]</scope>
    <source>
        <strain evidence="5 6">ATCC 12769</strain>
    </source>
</reference>
<evidence type="ECO:0000256" key="1">
    <source>
        <dbReference type="ARBA" id="ARBA00023125"/>
    </source>
</evidence>
<dbReference type="PROSITE" id="PS00622">
    <property type="entry name" value="HTH_LUXR_1"/>
    <property type="match status" value="1"/>
</dbReference>
<dbReference type="InterPro" id="IPR001789">
    <property type="entry name" value="Sig_transdc_resp-reg_receiver"/>
</dbReference>
<dbReference type="KEGG" id="snk:CP967_10290"/>
<dbReference type="Gene3D" id="3.40.50.2300">
    <property type="match status" value="1"/>
</dbReference>
<evidence type="ECO:0000313" key="6">
    <source>
        <dbReference type="Proteomes" id="UP000326178"/>
    </source>
</evidence>
<dbReference type="RefSeq" id="WP_150487676.1">
    <property type="nucleotide sequence ID" value="NZ_BMUV01000001.1"/>
</dbReference>
<dbReference type="InterPro" id="IPR000792">
    <property type="entry name" value="Tscrpt_reg_LuxR_C"/>
</dbReference>
<dbReference type="GO" id="GO:0000160">
    <property type="term" value="P:phosphorelay signal transduction system"/>
    <property type="evidence" value="ECO:0007669"/>
    <property type="project" value="InterPro"/>
</dbReference>
<feature type="domain" description="HTH luxR-type" evidence="3">
    <location>
        <begin position="136"/>
        <end position="201"/>
    </location>
</feature>
<keyword evidence="1 5" id="KW-0238">DNA-binding</keyword>
<protein>
    <submittedName>
        <fullName evidence="5">DNA-binding response regulator</fullName>
    </submittedName>
</protein>
<evidence type="ECO:0000259" key="4">
    <source>
        <dbReference type="PROSITE" id="PS50110"/>
    </source>
</evidence>
<dbReference type="OrthoDB" id="9808843at2"/>
<gene>
    <name evidence="5" type="ORF">CP967_10290</name>
</gene>
<dbReference type="PROSITE" id="PS50043">
    <property type="entry name" value="HTH_LUXR_2"/>
    <property type="match status" value="1"/>
</dbReference>
<keyword evidence="2" id="KW-0597">Phosphoprotein</keyword>
<name>A0A5J6F8I4_9ACTN</name>
<dbReference type="PANTHER" id="PTHR43214:SF42">
    <property type="entry name" value="TRANSCRIPTIONAL REGULATORY PROTEIN DESR"/>
    <property type="match status" value="1"/>
</dbReference>
<dbReference type="SUPFAM" id="SSF52172">
    <property type="entry name" value="CheY-like"/>
    <property type="match status" value="1"/>
</dbReference>
<dbReference type="PROSITE" id="PS50110">
    <property type="entry name" value="RESPONSE_REGULATORY"/>
    <property type="match status" value="1"/>
</dbReference>
<dbReference type="Pfam" id="PF00072">
    <property type="entry name" value="Response_reg"/>
    <property type="match status" value="1"/>
</dbReference>
<dbReference type="SMART" id="SM00448">
    <property type="entry name" value="REC"/>
    <property type="match status" value="1"/>
</dbReference>
<feature type="domain" description="Response regulatory" evidence="4">
    <location>
        <begin position="5"/>
        <end position="121"/>
    </location>
</feature>
<evidence type="ECO:0000256" key="2">
    <source>
        <dbReference type="PROSITE-ProRule" id="PRU00169"/>
    </source>
</evidence>
<dbReference type="SUPFAM" id="SSF46894">
    <property type="entry name" value="C-terminal effector domain of the bipartite response regulators"/>
    <property type="match status" value="1"/>
</dbReference>
<dbReference type="EMBL" id="CP023702">
    <property type="protein sequence ID" value="QEU72323.1"/>
    <property type="molecule type" value="Genomic_DNA"/>
</dbReference>
<dbReference type="Proteomes" id="UP000326178">
    <property type="component" value="Chromosome"/>
</dbReference>
<dbReference type="Pfam" id="PF00196">
    <property type="entry name" value="GerE"/>
    <property type="match status" value="1"/>
</dbReference>
<dbReference type="GO" id="GO:0003677">
    <property type="term" value="F:DNA binding"/>
    <property type="evidence" value="ECO:0007669"/>
    <property type="project" value="UniProtKB-KW"/>
</dbReference>
<proteinExistence type="predicted"/>
<evidence type="ECO:0000313" key="5">
    <source>
        <dbReference type="EMBL" id="QEU72323.1"/>
    </source>
</evidence>
<dbReference type="PRINTS" id="PR00038">
    <property type="entry name" value="HTHLUXR"/>
</dbReference>
<dbReference type="GO" id="GO:0006355">
    <property type="term" value="P:regulation of DNA-templated transcription"/>
    <property type="evidence" value="ECO:0007669"/>
    <property type="project" value="InterPro"/>
</dbReference>
<keyword evidence="6" id="KW-1185">Reference proteome</keyword>
<organism evidence="5 6">
    <name type="scientific">Streptomyces nitrosporeus</name>
    <dbReference type="NCBI Taxonomy" id="28894"/>
    <lineage>
        <taxon>Bacteria</taxon>
        <taxon>Bacillati</taxon>
        <taxon>Actinomycetota</taxon>
        <taxon>Actinomycetes</taxon>
        <taxon>Kitasatosporales</taxon>
        <taxon>Streptomycetaceae</taxon>
        <taxon>Streptomyces</taxon>
    </lineage>
</organism>
<dbReference type="SMART" id="SM00421">
    <property type="entry name" value="HTH_LUXR"/>
    <property type="match status" value="1"/>
</dbReference>
<dbReference type="InterPro" id="IPR016032">
    <property type="entry name" value="Sig_transdc_resp-reg_C-effctor"/>
</dbReference>
<dbReference type="CDD" id="cd06170">
    <property type="entry name" value="LuxR_C_like"/>
    <property type="match status" value="1"/>
</dbReference>
<dbReference type="InterPro" id="IPR011006">
    <property type="entry name" value="CheY-like_superfamily"/>
</dbReference>
<evidence type="ECO:0000259" key="3">
    <source>
        <dbReference type="PROSITE" id="PS50043"/>
    </source>
</evidence>
<dbReference type="InterPro" id="IPR039420">
    <property type="entry name" value="WalR-like"/>
</dbReference>
<accession>A0A5J6F8I4</accession>